<proteinExistence type="predicted"/>
<reference evidence="3" key="1">
    <citation type="journal article" date="2019" name="Int. J. Syst. Evol. Microbiol.">
        <title>The Global Catalogue of Microorganisms (GCM) 10K type strain sequencing project: providing services to taxonomists for standard genome sequencing and annotation.</title>
        <authorList>
            <consortium name="The Broad Institute Genomics Platform"/>
            <consortium name="The Broad Institute Genome Sequencing Center for Infectious Disease"/>
            <person name="Wu L."/>
            <person name="Ma J."/>
        </authorList>
    </citation>
    <scope>NUCLEOTIDE SEQUENCE [LARGE SCALE GENOMIC DNA]</scope>
    <source>
        <strain evidence="3">JCM 4855</strain>
    </source>
</reference>
<feature type="region of interest" description="Disordered" evidence="1">
    <location>
        <begin position="1"/>
        <end position="23"/>
    </location>
</feature>
<keyword evidence="3" id="KW-1185">Reference proteome</keyword>
<comment type="caution">
    <text evidence="2">The sequence shown here is derived from an EMBL/GenBank/DDBJ whole genome shotgun (WGS) entry which is preliminary data.</text>
</comment>
<feature type="region of interest" description="Disordered" evidence="1">
    <location>
        <begin position="121"/>
        <end position="142"/>
    </location>
</feature>
<dbReference type="RefSeq" id="WP_189880395.1">
    <property type="nucleotide sequence ID" value="NZ_BMWA01000041.1"/>
</dbReference>
<evidence type="ECO:0000256" key="1">
    <source>
        <dbReference type="SAM" id="MobiDB-lite"/>
    </source>
</evidence>
<protein>
    <submittedName>
        <fullName evidence="2">Uncharacterized protein</fullName>
    </submittedName>
</protein>
<evidence type="ECO:0000313" key="3">
    <source>
        <dbReference type="Proteomes" id="UP001596409"/>
    </source>
</evidence>
<sequence length="235" mass="26127">MKEELGEVLTGTLDAIEDPETTPEERARYTEAVQGLNEALEVIQDPNTTPEDRARYMRVVEGISEALSTSLDPNTSPGDRVMYTAFAGYTGSSVTDLQSPETRPEHPEDREQILRVLEETSKSLVTAQDPNASPEKRDEARRKMDQWADSLDNSQYLALMKEVKQYKPPTACIDTIENRTRQAGWPEGSLWGLSSSSCAATLSEAAHDSGSKWSELFRCVQRDPFSTCAVHIPKS</sequence>
<evidence type="ECO:0000313" key="2">
    <source>
        <dbReference type="EMBL" id="MFC7016006.1"/>
    </source>
</evidence>
<gene>
    <name evidence="2" type="ORF">ACFQMH_30770</name>
</gene>
<organism evidence="2 3">
    <name type="scientific">Streptomyces viridiviolaceus</name>
    <dbReference type="NCBI Taxonomy" id="68282"/>
    <lineage>
        <taxon>Bacteria</taxon>
        <taxon>Bacillati</taxon>
        <taxon>Actinomycetota</taxon>
        <taxon>Actinomycetes</taxon>
        <taxon>Kitasatosporales</taxon>
        <taxon>Streptomycetaceae</taxon>
        <taxon>Streptomyces</taxon>
    </lineage>
</organism>
<feature type="compositionally biased region" description="Polar residues" evidence="1">
    <location>
        <begin position="122"/>
        <end position="131"/>
    </location>
</feature>
<name>A0ABW2EB41_9ACTN</name>
<dbReference type="EMBL" id="JBHSYM010000072">
    <property type="protein sequence ID" value="MFC7016006.1"/>
    <property type="molecule type" value="Genomic_DNA"/>
</dbReference>
<accession>A0ABW2EB41</accession>
<dbReference type="Proteomes" id="UP001596409">
    <property type="component" value="Unassembled WGS sequence"/>
</dbReference>